<evidence type="ECO:0000313" key="3">
    <source>
        <dbReference type="Proteomes" id="UP000307943"/>
    </source>
</evidence>
<dbReference type="OrthoDB" id="9794566at2"/>
<evidence type="ECO:0000259" key="1">
    <source>
        <dbReference type="PROSITE" id="PS51186"/>
    </source>
</evidence>
<organism evidence="2 3">
    <name type="scientific">Paenibacillus hemerocallicola</name>
    <dbReference type="NCBI Taxonomy" id="1172614"/>
    <lineage>
        <taxon>Bacteria</taxon>
        <taxon>Bacillati</taxon>
        <taxon>Bacillota</taxon>
        <taxon>Bacilli</taxon>
        <taxon>Bacillales</taxon>
        <taxon>Paenibacillaceae</taxon>
        <taxon>Paenibacillus</taxon>
    </lineage>
</organism>
<dbReference type="Proteomes" id="UP000307943">
    <property type="component" value="Unassembled WGS sequence"/>
</dbReference>
<keyword evidence="2" id="KW-0808">Transferase</keyword>
<dbReference type="InterPro" id="IPR016181">
    <property type="entry name" value="Acyl_CoA_acyltransferase"/>
</dbReference>
<dbReference type="InterPro" id="IPR000182">
    <property type="entry name" value="GNAT_dom"/>
</dbReference>
<keyword evidence="3" id="KW-1185">Reference proteome</keyword>
<dbReference type="EMBL" id="VDCQ01000008">
    <property type="protein sequence ID" value="TNJ66754.1"/>
    <property type="molecule type" value="Genomic_DNA"/>
</dbReference>
<sequence>MKENSKEKAVTFQDLKWDTDFFGVTSAKAVLHRALTLSEWDELRNRLRDYQFISIENRNSEPVNAQLIGKGTTAFLADVNIQFVKKLKFVHEVPRNITIHQSLEKNNLITELADFQFSKFTEDLELAKRGGDQVYRHWIINSFDNPDKFYALSRDDNNEINGFLLHSYDGDTCVIELIAVAQAVTKNGVGTSLFKAVENATYLRGFSEIRVGTQVRNMSAINFYHKVGCKQAGCHQVYHYWVENDDG</sequence>
<proteinExistence type="predicted"/>
<evidence type="ECO:0000313" key="2">
    <source>
        <dbReference type="EMBL" id="TNJ66754.1"/>
    </source>
</evidence>
<dbReference type="PROSITE" id="PS51186">
    <property type="entry name" value="GNAT"/>
    <property type="match status" value="1"/>
</dbReference>
<dbReference type="RefSeq" id="WP_139601559.1">
    <property type="nucleotide sequence ID" value="NZ_VDCQ01000008.1"/>
</dbReference>
<gene>
    <name evidence="2" type="ORF">FE784_07655</name>
</gene>
<protein>
    <submittedName>
        <fullName evidence="2">GNAT family N-acetyltransferase</fullName>
    </submittedName>
</protein>
<dbReference type="GO" id="GO:0016747">
    <property type="term" value="F:acyltransferase activity, transferring groups other than amino-acyl groups"/>
    <property type="evidence" value="ECO:0007669"/>
    <property type="project" value="InterPro"/>
</dbReference>
<dbReference type="SUPFAM" id="SSF55729">
    <property type="entry name" value="Acyl-CoA N-acyltransferases (Nat)"/>
    <property type="match status" value="1"/>
</dbReference>
<feature type="domain" description="N-acetyltransferase" evidence="1">
    <location>
        <begin position="115"/>
        <end position="247"/>
    </location>
</feature>
<accession>A0A5C4TCC4</accession>
<dbReference type="Pfam" id="PF00583">
    <property type="entry name" value="Acetyltransf_1"/>
    <property type="match status" value="1"/>
</dbReference>
<dbReference type="Gene3D" id="3.40.630.30">
    <property type="match status" value="1"/>
</dbReference>
<comment type="caution">
    <text evidence="2">The sequence shown here is derived from an EMBL/GenBank/DDBJ whole genome shotgun (WGS) entry which is preliminary data.</text>
</comment>
<dbReference type="AlphaFoldDB" id="A0A5C4TCC4"/>
<name>A0A5C4TCC4_9BACL</name>
<reference evidence="2 3" key="1">
    <citation type="submission" date="2019-05" db="EMBL/GenBank/DDBJ databases">
        <title>We sequenced the genome of Paenibacillus hemerocallicola KCTC 33185 for further insight into its adaptation and study the phylogeny of Paenibacillus.</title>
        <authorList>
            <person name="Narsing Rao M.P."/>
        </authorList>
    </citation>
    <scope>NUCLEOTIDE SEQUENCE [LARGE SCALE GENOMIC DNA]</scope>
    <source>
        <strain evidence="2 3">KCTC 33185</strain>
    </source>
</reference>